<gene>
    <name evidence="2" type="ORF">ACFSBI_07765</name>
</gene>
<evidence type="ECO:0000313" key="2">
    <source>
        <dbReference type="EMBL" id="MFD1721442.1"/>
    </source>
</evidence>
<keyword evidence="2" id="KW-0012">Acyltransferase</keyword>
<dbReference type="Proteomes" id="UP001597347">
    <property type="component" value="Unassembled WGS sequence"/>
</dbReference>
<dbReference type="Pfam" id="PF00583">
    <property type="entry name" value="Acetyltransf_1"/>
    <property type="match status" value="1"/>
</dbReference>
<organism evidence="2 3">
    <name type="scientific">Amnibacterium endophyticum</name>
    <dbReference type="NCBI Taxonomy" id="2109337"/>
    <lineage>
        <taxon>Bacteria</taxon>
        <taxon>Bacillati</taxon>
        <taxon>Actinomycetota</taxon>
        <taxon>Actinomycetes</taxon>
        <taxon>Micrococcales</taxon>
        <taxon>Microbacteriaceae</taxon>
        <taxon>Amnibacterium</taxon>
    </lineage>
</organism>
<accession>A0ABW4LDQ9</accession>
<dbReference type="SUPFAM" id="SSF55729">
    <property type="entry name" value="Acyl-CoA N-acyltransferases (Nat)"/>
    <property type="match status" value="1"/>
</dbReference>
<keyword evidence="2" id="KW-0808">Transferase</keyword>
<dbReference type="EC" id="2.3.1.-" evidence="2"/>
<feature type="domain" description="N-acetyltransferase" evidence="1">
    <location>
        <begin position="44"/>
        <end position="182"/>
    </location>
</feature>
<sequence>MPELLAGGWTVAHRSWAARTAAPDERAPLEALVAAAAAQGCAVAELGPADDAAVEAFAASVRADFPGGLATAPHPVDAASIARDRAAGTRWFGAKNGGDLVAVTVIRADGERAETDWTAVRADHRRRGLAEGVKAASLLALAADGVCTFGTGGADENAPSLAMNRRLGYVVTERWVTLVPAP</sequence>
<dbReference type="GO" id="GO:0016746">
    <property type="term" value="F:acyltransferase activity"/>
    <property type="evidence" value="ECO:0007669"/>
    <property type="project" value="UniProtKB-KW"/>
</dbReference>
<dbReference type="PROSITE" id="PS51186">
    <property type="entry name" value="GNAT"/>
    <property type="match status" value="1"/>
</dbReference>
<protein>
    <submittedName>
        <fullName evidence="2">GNAT family N-acetyltransferase</fullName>
        <ecNumber evidence="2">2.3.1.-</ecNumber>
    </submittedName>
</protein>
<proteinExistence type="predicted"/>
<dbReference type="Gene3D" id="3.40.630.30">
    <property type="match status" value="1"/>
</dbReference>
<dbReference type="EMBL" id="JBHUEA010000009">
    <property type="protein sequence ID" value="MFD1721442.1"/>
    <property type="molecule type" value="Genomic_DNA"/>
</dbReference>
<evidence type="ECO:0000313" key="3">
    <source>
        <dbReference type="Proteomes" id="UP001597347"/>
    </source>
</evidence>
<reference evidence="3" key="1">
    <citation type="journal article" date="2019" name="Int. J. Syst. Evol. Microbiol.">
        <title>The Global Catalogue of Microorganisms (GCM) 10K type strain sequencing project: providing services to taxonomists for standard genome sequencing and annotation.</title>
        <authorList>
            <consortium name="The Broad Institute Genomics Platform"/>
            <consortium name="The Broad Institute Genome Sequencing Center for Infectious Disease"/>
            <person name="Wu L."/>
            <person name="Ma J."/>
        </authorList>
    </citation>
    <scope>NUCLEOTIDE SEQUENCE [LARGE SCALE GENOMIC DNA]</scope>
    <source>
        <strain evidence="3">CGMCC 1.12471</strain>
    </source>
</reference>
<dbReference type="InterPro" id="IPR000182">
    <property type="entry name" value="GNAT_dom"/>
</dbReference>
<comment type="caution">
    <text evidence="2">The sequence shown here is derived from an EMBL/GenBank/DDBJ whole genome shotgun (WGS) entry which is preliminary data.</text>
</comment>
<dbReference type="RefSeq" id="WP_377933673.1">
    <property type="nucleotide sequence ID" value="NZ_JBHUEA010000009.1"/>
</dbReference>
<keyword evidence="3" id="KW-1185">Reference proteome</keyword>
<name>A0ABW4LDQ9_9MICO</name>
<dbReference type="InterPro" id="IPR016181">
    <property type="entry name" value="Acyl_CoA_acyltransferase"/>
</dbReference>
<evidence type="ECO:0000259" key="1">
    <source>
        <dbReference type="PROSITE" id="PS51186"/>
    </source>
</evidence>